<name>A0A6A6QI57_9PEZI</name>
<dbReference type="AlphaFoldDB" id="A0A6A6QI57"/>
<dbReference type="Gene3D" id="3.30.710.10">
    <property type="entry name" value="Potassium Channel Kv1.1, Chain A"/>
    <property type="match status" value="2"/>
</dbReference>
<evidence type="ECO:0000313" key="3">
    <source>
        <dbReference type="Proteomes" id="UP000799750"/>
    </source>
</evidence>
<gene>
    <name evidence="2" type="ORF">BU16DRAFT_516314</name>
</gene>
<keyword evidence="3" id="KW-1185">Reference proteome</keyword>
<organism evidence="2 3">
    <name type="scientific">Lophium mytilinum</name>
    <dbReference type="NCBI Taxonomy" id="390894"/>
    <lineage>
        <taxon>Eukaryota</taxon>
        <taxon>Fungi</taxon>
        <taxon>Dikarya</taxon>
        <taxon>Ascomycota</taxon>
        <taxon>Pezizomycotina</taxon>
        <taxon>Dothideomycetes</taxon>
        <taxon>Pleosporomycetidae</taxon>
        <taxon>Mytilinidiales</taxon>
        <taxon>Mytilinidiaceae</taxon>
        <taxon>Lophium</taxon>
    </lineage>
</organism>
<proteinExistence type="predicted"/>
<dbReference type="InterPro" id="IPR000210">
    <property type="entry name" value="BTB/POZ_dom"/>
</dbReference>
<dbReference type="Proteomes" id="UP000799750">
    <property type="component" value="Unassembled WGS sequence"/>
</dbReference>
<accession>A0A6A6QI57</accession>
<dbReference type="SUPFAM" id="SSF54695">
    <property type="entry name" value="POZ domain"/>
    <property type="match status" value="2"/>
</dbReference>
<sequence length="462" mass="52404">MASMDRLQKRLQTQLVASLDTLFRSEDYSDFKIICGSETHRVHKAIIFPRCEYLAASCRFGGQEAERDEITLHGDEPEHVQAMVYYFYHLIYLVPTPSAPGLVFHAHMYALADKYNIEDLKQTAKVRFTGAVEEDWSHDEFPTAIRIAYETTPETDLGLRDIIVDVLLEKSSLLDKKEVETVVKDISELSLVSSDMFRDEAVTLIKTSISVFKSADYSDFKIICGSETHNVHRAIVFPRSEVFAASSRFGGKEVESAEMTLHDDEPEHVKAMVYYFYHLDYSVLNMTRGEPTSDKAQAPDPGMEASPDDFFDPFAPRAQSSRPVPLVLKRGKKVRRSQDFPKPSEGFPCLVFHAKMYAIADKYNIKGLKLLAQERFTAAVTTGWTHEEFPTAIRVVFETTLDVDLGLREPLVKVMLEHSAILDKPEVEAVVKDIPGLAYDLLKRHRSGDFEQHSYNSRGTWG</sequence>
<dbReference type="PANTHER" id="PTHR47843">
    <property type="entry name" value="BTB DOMAIN-CONTAINING PROTEIN-RELATED"/>
    <property type="match status" value="1"/>
</dbReference>
<dbReference type="InterPro" id="IPR011333">
    <property type="entry name" value="SKP1/BTB/POZ_sf"/>
</dbReference>
<dbReference type="CDD" id="cd18186">
    <property type="entry name" value="BTB_POZ_ZBTB_KLHL-like"/>
    <property type="match status" value="1"/>
</dbReference>
<dbReference type="Pfam" id="PF00651">
    <property type="entry name" value="BTB"/>
    <property type="match status" value="2"/>
</dbReference>
<evidence type="ECO:0000259" key="1">
    <source>
        <dbReference type="PROSITE" id="PS50097"/>
    </source>
</evidence>
<evidence type="ECO:0000313" key="2">
    <source>
        <dbReference type="EMBL" id="KAF2491779.1"/>
    </source>
</evidence>
<dbReference type="PANTHER" id="PTHR47843:SF5">
    <property type="entry name" value="BTB_POZ DOMAIN PROTEIN"/>
    <property type="match status" value="1"/>
</dbReference>
<dbReference type="SMART" id="SM00225">
    <property type="entry name" value="BTB"/>
    <property type="match status" value="2"/>
</dbReference>
<protein>
    <recommendedName>
        <fullName evidence="1">BTB domain-containing protein</fullName>
    </recommendedName>
</protein>
<reference evidence="2" key="1">
    <citation type="journal article" date="2020" name="Stud. Mycol.">
        <title>101 Dothideomycetes genomes: a test case for predicting lifestyles and emergence of pathogens.</title>
        <authorList>
            <person name="Haridas S."/>
            <person name="Albert R."/>
            <person name="Binder M."/>
            <person name="Bloem J."/>
            <person name="Labutti K."/>
            <person name="Salamov A."/>
            <person name="Andreopoulos B."/>
            <person name="Baker S."/>
            <person name="Barry K."/>
            <person name="Bills G."/>
            <person name="Bluhm B."/>
            <person name="Cannon C."/>
            <person name="Castanera R."/>
            <person name="Culley D."/>
            <person name="Daum C."/>
            <person name="Ezra D."/>
            <person name="Gonzalez J."/>
            <person name="Henrissat B."/>
            <person name="Kuo A."/>
            <person name="Liang C."/>
            <person name="Lipzen A."/>
            <person name="Lutzoni F."/>
            <person name="Magnuson J."/>
            <person name="Mondo S."/>
            <person name="Nolan M."/>
            <person name="Ohm R."/>
            <person name="Pangilinan J."/>
            <person name="Park H.-J."/>
            <person name="Ramirez L."/>
            <person name="Alfaro M."/>
            <person name="Sun H."/>
            <person name="Tritt A."/>
            <person name="Yoshinaga Y."/>
            <person name="Zwiers L.-H."/>
            <person name="Turgeon B."/>
            <person name="Goodwin S."/>
            <person name="Spatafora J."/>
            <person name="Crous P."/>
            <person name="Grigoriev I."/>
        </authorList>
    </citation>
    <scope>NUCLEOTIDE SEQUENCE</scope>
    <source>
        <strain evidence="2">CBS 269.34</strain>
    </source>
</reference>
<dbReference type="EMBL" id="MU004195">
    <property type="protein sequence ID" value="KAF2491779.1"/>
    <property type="molecule type" value="Genomic_DNA"/>
</dbReference>
<dbReference type="OrthoDB" id="6359816at2759"/>
<feature type="domain" description="BTB" evidence="1">
    <location>
        <begin position="218"/>
        <end position="285"/>
    </location>
</feature>
<dbReference type="PROSITE" id="PS50097">
    <property type="entry name" value="BTB"/>
    <property type="match status" value="1"/>
</dbReference>